<feature type="transmembrane region" description="Helical" evidence="7">
    <location>
        <begin position="93"/>
        <end position="119"/>
    </location>
</feature>
<dbReference type="Proteomes" id="UP000294739">
    <property type="component" value="Unassembled WGS sequence"/>
</dbReference>
<evidence type="ECO:0000256" key="1">
    <source>
        <dbReference type="ARBA" id="ARBA00004651"/>
    </source>
</evidence>
<evidence type="ECO:0000259" key="8">
    <source>
        <dbReference type="PROSITE" id="PS50928"/>
    </source>
</evidence>
<name>A0A4V2Z427_9ACTN</name>
<dbReference type="PROSITE" id="PS50928">
    <property type="entry name" value="ABC_TM1"/>
    <property type="match status" value="1"/>
</dbReference>
<keyword evidence="6 7" id="KW-0472">Membrane</keyword>
<feature type="transmembrane region" description="Helical" evidence="7">
    <location>
        <begin position="207"/>
        <end position="238"/>
    </location>
</feature>
<keyword evidence="2 7" id="KW-0813">Transport</keyword>
<dbReference type="OrthoDB" id="9812701at2"/>
<gene>
    <name evidence="9" type="ORF">E1269_02375</name>
</gene>
<comment type="caution">
    <text evidence="9">The sequence shown here is derived from an EMBL/GenBank/DDBJ whole genome shotgun (WGS) entry which is preliminary data.</text>
</comment>
<dbReference type="InterPro" id="IPR000515">
    <property type="entry name" value="MetI-like"/>
</dbReference>
<protein>
    <submittedName>
        <fullName evidence="9">ABC transporter permease</fullName>
    </submittedName>
</protein>
<evidence type="ECO:0000256" key="4">
    <source>
        <dbReference type="ARBA" id="ARBA00022692"/>
    </source>
</evidence>
<evidence type="ECO:0000256" key="2">
    <source>
        <dbReference type="ARBA" id="ARBA00022448"/>
    </source>
</evidence>
<evidence type="ECO:0000313" key="10">
    <source>
        <dbReference type="Proteomes" id="UP000294739"/>
    </source>
</evidence>
<keyword evidence="4 7" id="KW-0812">Transmembrane</keyword>
<keyword evidence="5 7" id="KW-1133">Transmembrane helix</keyword>
<feature type="domain" description="ABC transmembrane type-1" evidence="8">
    <location>
        <begin position="91"/>
        <end position="280"/>
    </location>
</feature>
<accession>A0A4V2Z427</accession>
<comment type="subcellular location">
    <subcellularLocation>
        <location evidence="1 7">Cell membrane</location>
        <topology evidence="1 7">Multi-pass membrane protein</topology>
    </subcellularLocation>
</comment>
<organism evidence="9 10">
    <name type="scientific">Jiangella asiatica</name>
    <dbReference type="NCBI Taxonomy" id="2530372"/>
    <lineage>
        <taxon>Bacteria</taxon>
        <taxon>Bacillati</taxon>
        <taxon>Actinomycetota</taxon>
        <taxon>Actinomycetes</taxon>
        <taxon>Jiangellales</taxon>
        <taxon>Jiangellaceae</taxon>
        <taxon>Jiangella</taxon>
    </lineage>
</organism>
<sequence>MIDTTIDTATVPSRPRRGGRVAHLRLYLSAGIIAMFVLVAVLGPVFYEFDPVTTDVAARLLPPLSSVDGTSYPLGTDPLGRDLLGQIIYGARISLGVAAGTVLGGLVVGAVIGIISGYFGGRLDSFIMRLADIQLAVPPILLAILMVAVLGPGIQTLIVALAITRWVFFARVSRSSVLVARERPFVEAARVSGLSHRQIMMSHIARFTVSPLLVVATMQIGLVILAEAALSFLGLGASAQEPSWGLIIANGRGVLLEAWWISTLPGVALSLLVVSVAVFGDELRDRLQPDLRLDD</sequence>
<dbReference type="CDD" id="cd06261">
    <property type="entry name" value="TM_PBP2"/>
    <property type="match status" value="1"/>
</dbReference>
<dbReference type="EMBL" id="SMKZ01000002">
    <property type="protein sequence ID" value="TDE14978.1"/>
    <property type="molecule type" value="Genomic_DNA"/>
</dbReference>
<dbReference type="GO" id="GO:0005886">
    <property type="term" value="C:plasma membrane"/>
    <property type="evidence" value="ECO:0007669"/>
    <property type="project" value="UniProtKB-SubCell"/>
</dbReference>
<feature type="transmembrane region" description="Helical" evidence="7">
    <location>
        <begin position="26"/>
        <end position="47"/>
    </location>
</feature>
<dbReference type="InterPro" id="IPR050366">
    <property type="entry name" value="BP-dependent_transpt_permease"/>
</dbReference>
<dbReference type="PANTHER" id="PTHR43386:SF1">
    <property type="entry name" value="D,D-DIPEPTIDE TRANSPORT SYSTEM PERMEASE PROTEIN DDPC-RELATED"/>
    <property type="match status" value="1"/>
</dbReference>
<dbReference type="Gene3D" id="1.10.3720.10">
    <property type="entry name" value="MetI-like"/>
    <property type="match status" value="1"/>
</dbReference>
<evidence type="ECO:0000256" key="6">
    <source>
        <dbReference type="ARBA" id="ARBA00023136"/>
    </source>
</evidence>
<dbReference type="PANTHER" id="PTHR43386">
    <property type="entry name" value="OLIGOPEPTIDE TRANSPORT SYSTEM PERMEASE PROTEIN APPC"/>
    <property type="match status" value="1"/>
</dbReference>
<keyword evidence="3" id="KW-1003">Cell membrane</keyword>
<evidence type="ECO:0000313" key="9">
    <source>
        <dbReference type="EMBL" id="TDE14978.1"/>
    </source>
</evidence>
<reference evidence="9 10" key="1">
    <citation type="submission" date="2019-03" db="EMBL/GenBank/DDBJ databases">
        <title>Draft genome sequences of novel Actinobacteria.</title>
        <authorList>
            <person name="Sahin N."/>
            <person name="Ay H."/>
            <person name="Saygin H."/>
        </authorList>
    </citation>
    <scope>NUCLEOTIDE SEQUENCE [LARGE SCALE GENOMIC DNA]</scope>
    <source>
        <strain evidence="9 10">5K138</strain>
    </source>
</reference>
<dbReference type="Pfam" id="PF00528">
    <property type="entry name" value="BPD_transp_1"/>
    <property type="match status" value="1"/>
</dbReference>
<dbReference type="GO" id="GO:0055085">
    <property type="term" value="P:transmembrane transport"/>
    <property type="evidence" value="ECO:0007669"/>
    <property type="project" value="InterPro"/>
</dbReference>
<dbReference type="SUPFAM" id="SSF161098">
    <property type="entry name" value="MetI-like"/>
    <property type="match status" value="1"/>
</dbReference>
<keyword evidence="10" id="KW-1185">Reference proteome</keyword>
<dbReference type="InterPro" id="IPR035906">
    <property type="entry name" value="MetI-like_sf"/>
</dbReference>
<comment type="similarity">
    <text evidence="7">Belongs to the binding-protein-dependent transport system permease family.</text>
</comment>
<feature type="transmembrane region" description="Helical" evidence="7">
    <location>
        <begin position="258"/>
        <end position="279"/>
    </location>
</feature>
<proteinExistence type="inferred from homology"/>
<evidence type="ECO:0000256" key="7">
    <source>
        <dbReference type="RuleBase" id="RU363032"/>
    </source>
</evidence>
<evidence type="ECO:0000256" key="3">
    <source>
        <dbReference type="ARBA" id="ARBA00022475"/>
    </source>
</evidence>
<dbReference type="AlphaFoldDB" id="A0A4V2Z427"/>
<dbReference type="InParanoid" id="A0A4V2Z427"/>
<evidence type="ECO:0000256" key="5">
    <source>
        <dbReference type="ARBA" id="ARBA00022989"/>
    </source>
</evidence>